<dbReference type="Pfam" id="PF16360">
    <property type="entry name" value="GTP-bdg_M"/>
    <property type="match status" value="1"/>
</dbReference>
<dbReference type="EMBL" id="RLII01000007">
    <property type="protein sequence ID" value="RXE59315.1"/>
    <property type="molecule type" value="Genomic_DNA"/>
</dbReference>
<feature type="coiled-coil region" evidence="7">
    <location>
        <begin position="325"/>
        <end position="352"/>
    </location>
</feature>
<reference evidence="10" key="1">
    <citation type="submission" date="2018-11" db="EMBL/GenBank/DDBJ databases">
        <title>Genome sequencing of a novel mesophilic and cellulolytic organism within the genus Hungateiclostridium.</title>
        <authorList>
            <person name="Rettenmaier R."/>
            <person name="Liebl W."/>
            <person name="Zverlov V."/>
        </authorList>
    </citation>
    <scope>NUCLEOTIDE SEQUENCE [LARGE SCALE GENOMIC DNA]</scope>
    <source>
        <strain evidence="10">N2K1</strain>
    </source>
</reference>
<keyword evidence="4" id="KW-0460">Magnesium</keyword>
<dbReference type="InterPro" id="IPR016496">
    <property type="entry name" value="GTPase_HflX"/>
</dbReference>
<dbReference type="NCBIfam" id="TIGR00231">
    <property type="entry name" value="small_GTP"/>
    <property type="match status" value="1"/>
</dbReference>
<keyword evidence="5 6" id="KW-0342">GTP-binding</keyword>
<dbReference type="InterPro" id="IPR042108">
    <property type="entry name" value="GTPase_HflX_N_sf"/>
</dbReference>
<feature type="domain" description="Hflx-type G" evidence="8">
    <location>
        <begin position="359"/>
        <end position="524"/>
    </location>
</feature>
<evidence type="ECO:0000313" key="9">
    <source>
        <dbReference type="EMBL" id="RXE59315.1"/>
    </source>
</evidence>
<evidence type="ECO:0000256" key="5">
    <source>
        <dbReference type="ARBA" id="ARBA00023134"/>
    </source>
</evidence>
<dbReference type="Gene3D" id="3.40.50.300">
    <property type="entry name" value="P-loop containing nucleotide triphosphate hydrolases"/>
    <property type="match status" value="1"/>
</dbReference>
<comment type="subunit">
    <text evidence="6">Monomer. Associates with the 50S ribosomal subunit.</text>
</comment>
<dbReference type="Gene3D" id="3.40.50.11060">
    <property type="entry name" value="GTPase HflX, N-terminal domain"/>
    <property type="match status" value="1"/>
</dbReference>
<comment type="subcellular location">
    <subcellularLocation>
        <location evidence="6">Cytoplasm</location>
    </subcellularLocation>
    <text evidence="6">May associate with membranes.</text>
</comment>
<evidence type="ECO:0000256" key="4">
    <source>
        <dbReference type="ARBA" id="ARBA00022842"/>
    </source>
</evidence>
<dbReference type="GO" id="GO:0005525">
    <property type="term" value="F:GTP binding"/>
    <property type="evidence" value="ECO:0007669"/>
    <property type="project" value="UniProtKB-UniRule"/>
</dbReference>
<keyword evidence="10" id="KW-1185">Reference proteome</keyword>
<gene>
    <name evidence="6 9" type="primary">hflX</name>
    <name evidence="9" type="ORF">EFD62_08075</name>
</gene>
<evidence type="ECO:0000256" key="7">
    <source>
        <dbReference type="SAM" id="Coils"/>
    </source>
</evidence>
<dbReference type="PANTHER" id="PTHR10229">
    <property type="entry name" value="GTP-BINDING PROTEIN HFLX"/>
    <property type="match status" value="1"/>
</dbReference>
<comment type="function">
    <text evidence="6">GTPase that associates with the 50S ribosomal subunit and may have a role during protein synthesis or ribosome biogenesis.</text>
</comment>
<name>A0A4Q0I672_9FIRM</name>
<dbReference type="InterPro" id="IPR027417">
    <property type="entry name" value="P-loop_NTPase"/>
</dbReference>
<dbReference type="InterPro" id="IPR005225">
    <property type="entry name" value="Small_GTP-bd"/>
</dbReference>
<evidence type="ECO:0000256" key="3">
    <source>
        <dbReference type="ARBA" id="ARBA00022741"/>
    </source>
</evidence>
<evidence type="ECO:0000256" key="2">
    <source>
        <dbReference type="ARBA" id="ARBA00022723"/>
    </source>
</evidence>
<comment type="caution">
    <text evidence="9">The sequence shown here is derived from an EMBL/GenBank/DDBJ whole genome shotgun (WGS) entry which is preliminary data.</text>
</comment>
<dbReference type="FunFam" id="3.40.50.11060:FF:000001">
    <property type="entry name" value="GTPase HflX"/>
    <property type="match status" value="1"/>
</dbReference>
<keyword evidence="1 6" id="KW-0963">Cytoplasm</keyword>
<protein>
    <recommendedName>
        <fullName evidence="6">GTPase HflX</fullName>
    </recommendedName>
    <alternativeName>
        <fullName evidence="6">GTP-binding protein HflX</fullName>
    </alternativeName>
</protein>
<evidence type="ECO:0000313" key="10">
    <source>
        <dbReference type="Proteomes" id="UP000289166"/>
    </source>
</evidence>
<dbReference type="GO" id="GO:0046872">
    <property type="term" value="F:metal ion binding"/>
    <property type="evidence" value="ECO:0007669"/>
    <property type="project" value="UniProtKB-KW"/>
</dbReference>
<dbReference type="Gene3D" id="6.10.250.2860">
    <property type="match status" value="1"/>
</dbReference>
<dbReference type="PRINTS" id="PR00326">
    <property type="entry name" value="GTP1OBG"/>
</dbReference>
<dbReference type="InterPro" id="IPR032305">
    <property type="entry name" value="GTP-bd_M"/>
</dbReference>
<accession>A0A4Q0I672</accession>
<dbReference type="HAMAP" id="MF_00900">
    <property type="entry name" value="GTPase_HflX"/>
    <property type="match status" value="1"/>
</dbReference>
<dbReference type="GO" id="GO:0043022">
    <property type="term" value="F:ribosome binding"/>
    <property type="evidence" value="ECO:0007669"/>
    <property type="project" value="TreeGrafter"/>
</dbReference>
<dbReference type="Proteomes" id="UP000289166">
    <property type="component" value="Unassembled WGS sequence"/>
</dbReference>
<dbReference type="GO" id="GO:0005737">
    <property type="term" value="C:cytoplasm"/>
    <property type="evidence" value="ECO:0007669"/>
    <property type="project" value="UniProtKB-SubCell"/>
</dbReference>
<dbReference type="InterPro" id="IPR006073">
    <property type="entry name" value="GTP-bd"/>
</dbReference>
<dbReference type="CDD" id="cd01878">
    <property type="entry name" value="HflX"/>
    <property type="match status" value="1"/>
</dbReference>
<keyword evidence="3 6" id="KW-0547">Nucleotide-binding</keyword>
<dbReference type="SUPFAM" id="SSF52540">
    <property type="entry name" value="P-loop containing nucleoside triphosphate hydrolases"/>
    <property type="match status" value="1"/>
</dbReference>
<dbReference type="NCBIfam" id="TIGR03156">
    <property type="entry name" value="GTP_HflX"/>
    <property type="match status" value="1"/>
</dbReference>
<dbReference type="GO" id="GO:0003924">
    <property type="term" value="F:GTPase activity"/>
    <property type="evidence" value="ECO:0007669"/>
    <property type="project" value="UniProtKB-UniRule"/>
</dbReference>
<dbReference type="OrthoDB" id="9812272at2"/>
<sequence>MQGSRDEFLPSGLAAKMAELTGKINREIAVYINRKGNVIDVSVGDSSTVSLPEVEGRRDLAHLLGIRCIHTHPNGEGIVSLVDINSLVKLRLDAMVAIGAKDGQITEVYAALPMRDEKGNLGKSVVYGPFGGDDRRINYLWDIIFEADKLKSTAVYLNESDSERAILVGLETSSKALVEGKSEGERSLDELEELAYTAGAVVLEKIIQKRPVKDPAFFIGRGKVEELSLIRQAVDANLIIFDDELSGAQVRNIEEVTGVKVIDRTTLILDIFAKRARSREGKLQVELAQLKYRVSRLIGLGTQLSRLGGGIGTRGPGEKKLEVDRRHIKKRIGFLESQLRDVEKRRNSLRESRSRNAIPTIALVGYTNAGKSTLMNRLCESDVLAENKLFATLDPTTRSFSLAEGREVLLIDTVGFIRKLPHELVEAFKSTLEEAVFADMLIHVVDASSEEAEEQVKVVNSILESLGAASKPVIMALNKIDAVKDRSRLAILNPKGKIFEISAATGQGIDDMLEGIREILPEDEKEIRLFIPYSDGWVIPYIYQNGKVREQIHGESGTEVKALIKKRKIEPIKEYIY</sequence>
<dbReference type="Pfam" id="PF01926">
    <property type="entry name" value="MMR_HSR1"/>
    <property type="match status" value="1"/>
</dbReference>
<organism evidence="9 10">
    <name type="scientific">Acetivibrio mesophilus</name>
    <dbReference type="NCBI Taxonomy" id="2487273"/>
    <lineage>
        <taxon>Bacteria</taxon>
        <taxon>Bacillati</taxon>
        <taxon>Bacillota</taxon>
        <taxon>Clostridia</taxon>
        <taxon>Eubacteriales</taxon>
        <taxon>Oscillospiraceae</taxon>
        <taxon>Acetivibrio</taxon>
    </lineage>
</organism>
<evidence type="ECO:0000256" key="1">
    <source>
        <dbReference type="ARBA" id="ARBA00022490"/>
    </source>
</evidence>
<dbReference type="InterPro" id="IPR025121">
    <property type="entry name" value="GTPase_HflX_N"/>
</dbReference>
<keyword evidence="2" id="KW-0479">Metal-binding</keyword>
<keyword evidence="7" id="KW-0175">Coiled coil</keyword>
<dbReference type="InterPro" id="IPR030394">
    <property type="entry name" value="G_HFLX_dom"/>
</dbReference>
<dbReference type="PROSITE" id="PS51705">
    <property type="entry name" value="G_HFLX"/>
    <property type="match status" value="1"/>
</dbReference>
<comment type="similarity">
    <text evidence="6">Belongs to the TRAFAC class OBG-HflX-like GTPase superfamily. HflX GTPase family.</text>
</comment>
<evidence type="ECO:0000259" key="8">
    <source>
        <dbReference type="PROSITE" id="PS51705"/>
    </source>
</evidence>
<dbReference type="Pfam" id="PF13167">
    <property type="entry name" value="GTP-bdg_N"/>
    <property type="match status" value="1"/>
</dbReference>
<dbReference type="RefSeq" id="WP_069195077.1">
    <property type="nucleotide sequence ID" value="NZ_RLII01000007.1"/>
</dbReference>
<dbReference type="AlphaFoldDB" id="A0A4Q0I672"/>
<dbReference type="PANTHER" id="PTHR10229:SF0">
    <property type="entry name" value="GTP-BINDING PROTEIN 6-RELATED"/>
    <property type="match status" value="1"/>
</dbReference>
<proteinExistence type="inferred from homology"/>
<evidence type="ECO:0000256" key="6">
    <source>
        <dbReference type="HAMAP-Rule" id="MF_00900"/>
    </source>
</evidence>